<evidence type="ECO:0000256" key="1">
    <source>
        <dbReference type="SAM" id="MobiDB-lite"/>
    </source>
</evidence>
<name>A0A7R9A6E1_9CRUS</name>
<feature type="compositionally biased region" description="Basic and acidic residues" evidence="1">
    <location>
        <begin position="1"/>
        <end position="12"/>
    </location>
</feature>
<dbReference type="EMBL" id="LR900346">
    <property type="protein sequence ID" value="CAD7245315.1"/>
    <property type="molecule type" value="Genomic_DNA"/>
</dbReference>
<keyword evidence="3" id="KW-1185">Reference proteome</keyword>
<evidence type="ECO:0000313" key="2">
    <source>
        <dbReference type="EMBL" id="CAD7245315.1"/>
    </source>
</evidence>
<dbReference type="Proteomes" id="UP000677054">
    <property type="component" value="Unassembled WGS sequence"/>
</dbReference>
<feature type="region of interest" description="Disordered" evidence="1">
    <location>
        <begin position="1"/>
        <end position="25"/>
    </location>
</feature>
<feature type="region of interest" description="Disordered" evidence="1">
    <location>
        <begin position="184"/>
        <end position="294"/>
    </location>
</feature>
<reference evidence="2" key="1">
    <citation type="submission" date="2020-11" db="EMBL/GenBank/DDBJ databases">
        <authorList>
            <person name="Tran Van P."/>
        </authorList>
    </citation>
    <scope>NUCLEOTIDE SEQUENCE</scope>
</reference>
<accession>A0A7R9A6E1</accession>
<sequence>MDAEQEERKDQSQSHIGSRKRSTAKQYAVEDQALDAIAKEVDEQMSSFVIAMRKNVSIDVPAFQHRARMHRPTESINRRAPVAYPGRFGVPHETGFGIRLRVGVMAQNGIVEIREVSGGGRGGAAWDSLGVSEIGEDKVRSVASRVRCGEQEELVFGRGEGEGGSILSLSPISNLWEEGRWDTEGRGNRFSGSGALPGSPLVDGRGSPETPGCTPRRPPGVRPRGCEDAPRRRGTPQLVRGVADEGAGGDGGGPQTDLRTGSAPCAQDRTADVAGRPGTPPRGIGSRRDRSPVVPSLHLRALESGQKRGNRIRLVRPESLPFVLDPVLSLAKTRMGD</sequence>
<protein>
    <submittedName>
        <fullName evidence="2">Uncharacterized protein</fullName>
    </submittedName>
</protein>
<evidence type="ECO:0000313" key="3">
    <source>
        <dbReference type="Proteomes" id="UP000677054"/>
    </source>
</evidence>
<dbReference type="AlphaFoldDB" id="A0A7R9A6E1"/>
<dbReference type="EMBL" id="CAJPEV010000829">
    <property type="protein sequence ID" value="CAG0888895.1"/>
    <property type="molecule type" value="Genomic_DNA"/>
</dbReference>
<gene>
    <name evidence="2" type="ORF">DSTB1V02_LOCUS5189</name>
</gene>
<organism evidence="2">
    <name type="scientific">Darwinula stevensoni</name>
    <dbReference type="NCBI Taxonomy" id="69355"/>
    <lineage>
        <taxon>Eukaryota</taxon>
        <taxon>Metazoa</taxon>
        <taxon>Ecdysozoa</taxon>
        <taxon>Arthropoda</taxon>
        <taxon>Crustacea</taxon>
        <taxon>Oligostraca</taxon>
        <taxon>Ostracoda</taxon>
        <taxon>Podocopa</taxon>
        <taxon>Podocopida</taxon>
        <taxon>Darwinulocopina</taxon>
        <taxon>Darwinuloidea</taxon>
        <taxon>Darwinulidae</taxon>
        <taxon>Darwinula</taxon>
    </lineage>
</organism>
<proteinExistence type="predicted"/>